<dbReference type="Ensembl" id="ENSHHUT00000064868.1">
    <property type="protein sequence ID" value="ENSHHUP00000062749.1"/>
    <property type="gene ID" value="ENSHHUG00000037076.1"/>
</dbReference>
<dbReference type="AlphaFoldDB" id="A0A4W5PQ74"/>
<evidence type="ECO:0000256" key="1">
    <source>
        <dbReference type="SAM" id="MobiDB-lite"/>
    </source>
</evidence>
<sequence>KSKGELIRSGAKHGNVDALSRRETYIALTTTPSPTGLSALPQRSQHSPEPRRR</sequence>
<name>A0A4W5PQ74_9TELE</name>
<protein>
    <submittedName>
        <fullName evidence="2">Uncharacterized protein</fullName>
    </submittedName>
</protein>
<reference evidence="3" key="1">
    <citation type="submission" date="2018-06" db="EMBL/GenBank/DDBJ databases">
        <title>Genome assembly of Danube salmon.</title>
        <authorList>
            <person name="Macqueen D.J."/>
            <person name="Gundappa M.K."/>
        </authorList>
    </citation>
    <scope>NUCLEOTIDE SEQUENCE [LARGE SCALE GENOMIC DNA]</scope>
</reference>
<evidence type="ECO:0000313" key="3">
    <source>
        <dbReference type="Proteomes" id="UP000314982"/>
    </source>
</evidence>
<evidence type="ECO:0000313" key="2">
    <source>
        <dbReference type="Ensembl" id="ENSHHUP00000062749.1"/>
    </source>
</evidence>
<feature type="region of interest" description="Disordered" evidence="1">
    <location>
        <begin position="28"/>
        <end position="53"/>
    </location>
</feature>
<feature type="compositionally biased region" description="Polar residues" evidence="1">
    <location>
        <begin position="28"/>
        <end position="45"/>
    </location>
</feature>
<keyword evidence="3" id="KW-1185">Reference proteome</keyword>
<reference evidence="2" key="2">
    <citation type="submission" date="2025-08" db="UniProtKB">
        <authorList>
            <consortium name="Ensembl"/>
        </authorList>
    </citation>
    <scope>IDENTIFICATION</scope>
</reference>
<proteinExistence type="predicted"/>
<accession>A0A4W5PQ74</accession>
<dbReference type="Proteomes" id="UP000314982">
    <property type="component" value="Unassembled WGS sequence"/>
</dbReference>
<organism evidence="2 3">
    <name type="scientific">Hucho hucho</name>
    <name type="common">huchen</name>
    <dbReference type="NCBI Taxonomy" id="62062"/>
    <lineage>
        <taxon>Eukaryota</taxon>
        <taxon>Metazoa</taxon>
        <taxon>Chordata</taxon>
        <taxon>Craniata</taxon>
        <taxon>Vertebrata</taxon>
        <taxon>Euteleostomi</taxon>
        <taxon>Actinopterygii</taxon>
        <taxon>Neopterygii</taxon>
        <taxon>Teleostei</taxon>
        <taxon>Protacanthopterygii</taxon>
        <taxon>Salmoniformes</taxon>
        <taxon>Salmonidae</taxon>
        <taxon>Salmoninae</taxon>
        <taxon>Hucho</taxon>
    </lineage>
</organism>
<reference evidence="2" key="3">
    <citation type="submission" date="2025-09" db="UniProtKB">
        <authorList>
            <consortium name="Ensembl"/>
        </authorList>
    </citation>
    <scope>IDENTIFICATION</scope>
</reference>